<name>A0A5C5XL40_9PLAN</name>
<reference evidence="2 3" key="1">
    <citation type="submission" date="2019-02" db="EMBL/GenBank/DDBJ databases">
        <title>Deep-cultivation of Planctomycetes and their phenomic and genomic characterization uncovers novel biology.</title>
        <authorList>
            <person name="Wiegand S."/>
            <person name="Jogler M."/>
            <person name="Boedeker C."/>
            <person name="Pinto D."/>
            <person name="Vollmers J."/>
            <person name="Rivas-Marin E."/>
            <person name="Kohn T."/>
            <person name="Peeters S.H."/>
            <person name="Heuer A."/>
            <person name="Rast P."/>
            <person name="Oberbeckmann S."/>
            <person name="Bunk B."/>
            <person name="Jeske O."/>
            <person name="Meyerdierks A."/>
            <person name="Storesund J.E."/>
            <person name="Kallscheuer N."/>
            <person name="Luecker S."/>
            <person name="Lage O.M."/>
            <person name="Pohl T."/>
            <person name="Merkel B.J."/>
            <person name="Hornburger P."/>
            <person name="Mueller R.-W."/>
            <person name="Bruemmer F."/>
            <person name="Labrenz M."/>
            <person name="Spormann A.M."/>
            <person name="Op Den Camp H."/>
            <person name="Overmann J."/>
            <person name="Amann R."/>
            <person name="Jetten M.S.M."/>
            <person name="Mascher T."/>
            <person name="Medema M.H."/>
            <person name="Devos D.P."/>
            <person name="Kaster A.-K."/>
            <person name="Ovreas L."/>
            <person name="Rohde M."/>
            <person name="Galperin M.Y."/>
            <person name="Jogler C."/>
        </authorList>
    </citation>
    <scope>NUCLEOTIDE SEQUENCE [LARGE SCALE GENOMIC DNA]</scope>
    <source>
        <strain evidence="2 3">Pan54</strain>
    </source>
</reference>
<protein>
    <submittedName>
        <fullName evidence="2">Inositol 2-dehydrogenase</fullName>
        <ecNumber evidence="2">1.1.1.18</ecNumber>
    </submittedName>
</protein>
<dbReference type="InterPro" id="IPR006311">
    <property type="entry name" value="TAT_signal"/>
</dbReference>
<dbReference type="EC" id="1.1.1.18" evidence="2"/>
<dbReference type="NCBIfam" id="TIGR01409">
    <property type="entry name" value="TAT_signal_seq"/>
    <property type="match status" value="1"/>
</dbReference>
<dbReference type="PANTHER" id="PTHR43818:SF5">
    <property type="entry name" value="OXIDOREDUCTASE FAMILY PROTEIN"/>
    <property type="match status" value="1"/>
</dbReference>
<sequence length="454" mass="50375">MTEPTPISRRDLLKTSATVTAAVAASGISSRAYADSTETIQIALVGCGGRGTGAADNALNTQQGPVKLVAMADVFENRLSGSFNALSGRHSERMDVPDERKFIGFDAYKQAMDCLNPGDVVILTTPPAFRWVQFTYAIEKGLNVFMEKPVTVDAPTSRKMLELNEQAKAKNLKVGVGLMCRHCEARGELFDRIQSGEIGDLVLLRAYRQAGPTASAFVAPQDGEALTELMYQIKNFHGFLWASGGAFSDFLIHNIDECCWMKNDWPVMAKASGGRHYRGNYIDQNFDNYSVEYTFADGSKMFLEGRTMNGCDKEFASYAHGTKGSAVISTASHTPAKSRIYKGQSFTDDQLAWKFDRKEPNPYQLEWEHLMTAIRKDETYNEVERGVMASLVTSMGRMAAHTGRMVTRDQMLEHDHEFAPQVAELTLEGDAPVMMNEKGLYPIPMPGLKTKREY</sequence>
<comment type="caution">
    <text evidence="2">The sequence shown here is derived from an EMBL/GenBank/DDBJ whole genome shotgun (WGS) entry which is preliminary data.</text>
</comment>
<feature type="domain" description="Gfo/Idh/MocA-like oxidoreductase N-terminal" evidence="1">
    <location>
        <begin position="40"/>
        <end position="176"/>
    </location>
</feature>
<dbReference type="GO" id="GO:0050112">
    <property type="term" value="F:inositol 2-dehydrogenase (NAD+) activity"/>
    <property type="evidence" value="ECO:0007669"/>
    <property type="project" value="UniProtKB-EC"/>
</dbReference>
<dbReference type="Pfam" id="PF01408">
    <property type="entry name" value="GFO_IDH_MocA"/>
    <property type="match status" value="1"/>
</dbReference>
<dbReference type="InterPro" id="IPR036291">
    <property type="entry name" value="NAD(P)-bd_dom_sf"/>
</dbReference>
<dbReference type="PANTHER" id="PTHR43818">
    <property type="entry name" value="BCDNA.GH03377"/>
    <property type="match status" value="1"/>
</dbReference>
<evidence type="ECO:0000313" key="3">
    <source>
        <dbReference type="Proteomes" id="UP000316095"/>
    </source>
</evidence>
<dbReference type="InterPro" id="IPR019546">
    <property type="entry name" value="TAT_signal_bac_arc"/>
</dbReference>
<dbReference type="OrthoDB" id="253515at2"/>
<dbReference type="InterPro" id="IPR000683">
    <property type="entry name" value="Gfo/Idh/MocA-like_OxRdtase_N"/>
</dbReference>
<proteinExistence type="predicted"/>
<dbReference type="Gene3D" id="3.40.50.720">
    <property type="entry name" value="NAD(P)-binding Rossmann-like Domain"/>
    <property type="match status" value="1"/>
</dbReference>
<dbReference type="Pfam" id="PF10518">
    <property type="entry name" value="TAT_signal"/>
    <property type="match status" value="1"/>
</dbReference>
<dbReference type="GO" id="GO:0000166">
    <property type="term" value="F:nucleotide binding"/>
    <property type="evidence" value="ECO:0007669"/>
    <property type="project" value="InterPro"/>
</dbReference>
<accession>A0A5C5XL40</accession>
<evidence type="ECO:0000313" key="2">
    <source>
        <dbReference type="EMBL" id="TWT63897.1"/>
    </source>
</evidence>
<dbReference type="AlphaFoldDB" id="A0A5C5XL40"/>
<organism evidence="2 3">
    <name type="scientific">Rubinisphaera italica</name>
    <dbReference type="NCBI Taxonomy" id="2527969"/>
    <lineage>
        <taxon>Bacteria</taxon>
        <taxon>Pseudomonadati</taxon>
        <taxon>Planctomycetota</taxon>
        <taxon>Planctomycetia</taxon>
        <taxon>Planctomycetales</taxon>
        <taxon>Planctomycetaceae</taxon>
        <taxon>Rubinisphaera</taxon>
    </lineage>
</organism>
<dbReference type="Proteomes" id="UP000316095">
    <property type="component" value="Unassembled WGS sequence"/>
</dbReference>
<dbReference type="PROSITE" id="PS51318">
    <property type="entry name" value="TAT"/>
    <property type="match status" value="1"/>
</dbReference>
<keyword evidence="3" id="KW-1185">Reference proteome</keyword>
<dbReference type="RefSeq" id="WP_146505666.1">
    <property type="nucleotide sequence ID" value="NZ_SJPG01000001.1"/>
</dbReference>
<keyword evidence="2" id="KW-0560">Oxidoreductase</keyword>
<gene>
    <name evidence="2" type="primary">iolG_13</name>
    <name evidence="2" type="ORF">Pan54_46560</name>
</gene>
<dbReference type="SUPFAM" id="SSF51735">
    <property type="entry name" value="NAD(P)-binding Rossmann-fold domains"/>
    <property type="match status" value="1"/>
</dbReference>
<dbReference type="EMBL" id="SJPG01000001">
    <property type="protein sequence ID" value="TWT63897.1"/>
    <property type="molecule type" value="Genomic_DNA"/>
</dbReference>
<dbReference type="InterPro" id="IPR050463">
    <property type="entry name" value="Gfo/Idh/MocA_oxidrdct_glycsds"/>
</dbReference>
<dbReference type="Gene3D" id="3.30.360.10">
    <property type="entry name" value="Dihydrodipicolinate Reductase, domain 2"/>
    <property type="match status" value="1"/>
</dbReference>
<dbReference type="SUPFAM" id="SSF55347">
    <property type="entry name" value="Glyceraldehyde-3-phosphate dehydrogenase-like, C-terminal domain"/>
    <property type="match status" value="1"/>
</dbReference>
<evidence type="ECO:0000259" key="1">
    <source>
        <dbReference type="Pfam" id="PF01408"/>
    </source>
</evidence>